<proteinExistence type="predicted"/>
<sequence>MPSGYFCRNQKSSLCLQAGNFFTLESINSCLKRKTLSLMGDSAMHQWIGLVAFPPWRSLTPRATTPSWKFHSQLRIARKTAKLIESPNISPGLDTIKAEGEAPVVVIGVGQHFRALPPEAIQRLQVRSPGTQIFIKLENSMELVPEKLAQMEVFGDLEVGFVDAWEITVAASSIPIHPSLPVRCFCSISVVPWYICFMLLENNLK</sequence>
<dbReference type="PANTHER" id="PTHR16165:SF3">
    <property type="entry name" value="NXPE FAMILY MEMBER 1"/>
    <property type="match status" value="1"/>
</dbReference>
<feature type="domain" description="NXPE C-terminal" evidence="1">
    <location>
        <begin position="64"/>
        <end position="182"/>
    </location>
</feature>
<dbReference type="Ensembl" id="ENSPKIT00000032608.1">
    <property type="protein sequence ID" value="ENSPKIP00000008527.1"/>
    <property type="gene ID" value="ENSPKIG00000023977.1"/>
</dbReference>
<name>A0A3B3QP93_9TELE</name>
<dbReference type="InterPro" id="IPR057106">
    <property type="entry name" value="NXPE4_C"/>
</dbReference>
<evidence type="ECO:0000259" key="1">
    <source>
        <dbReference type="Pfam" id="PF24536"/>
    </source>
</evidence>
<evidence type="ECO:0000313" key="3">
    <source>
        <dbReference type="Proteomes" id="UP000261540"/>
    </source>
</evidence>
<accession>A0A3B3QP93</accession>
<dbReference type="PANTHER" id="PTHR16165">
    <property type="entry name" value="NXPE FAMILY MEMBER"/>
    <property type="match status" value="1"/>
</dbReference>
<dbReference type="Pfam" id="PF24536">
    <property type="entry name" value="NXPE4_C"/>
    <property type="match status" value="1"/>
</dbReference>
<reference evidence="2" key="2">
    <citation type="submission" date="2025-09" db="UniProtKB">
        <authorList>
            <consortium name="Ensembl"/>
        </authorList>
    </citation>
    <scope>IDENTIFICATION</scope>
</reference>
<protein>
    <recommendedName>
        <fullName evidence="1">NXPE C-terminal domain-containing protein</fullName>
    </recommendedName>
</protein>
<keyword evidence="3" id="KW-1185">Reference proteome</keyword>
<dbReference type="Proteomes" id="UP000261540">
    <property type="component" value="Unplaced"/>
</dbReference>
<dbReference type="AlphaFoldDB" id="A0A3B3QP93"/>
<reference evidence="2" key="1">
    <citation type="submission" date="2025-08" db="UniProtKB">
        <authorList>
            <consortium name="Ensembl"/>
        </authorList>
    </citation>
    <scope>IDENTIFICATION</scope>
</reference>
<organism evidence="2 3">
    <name type="scientific">Paramormyrops kingsleyae</name>
    <dbReference type="NCBI Taxonomy" id="1676925"/>
    <lineage>
        <taxon>Eukaryota</taxon>
        <taxon>Metazoa</taxon>
        <taxon>Chordata</taxon>
        <taxon>Craniata</taxon>
        <taxon>Vertebrata</taxon>
        <taxon>Euteleostomi</taxon>
        <taxon>Actinopterygii</taxon>
        <taxon>Neopterygii</taxon>
        <taxon>Teleostei</taxon>
        <taxon>Osteoglossocephala</taxon>
        <taxon>Osteoglossomorpha</taxon>
        <taxon>Osteoglossiformes</taxon>
        <taxon>Mormyridae</taxon>
        <taxon>Paramormyrops</taxon>
    </lineage>
</organism>
<evidence type="ECO:0000313" key="2">
    <source>
        <dbReference type="Ensembl" id="ENSPKIP00000008527.1"/>
    </source>
</evidence>
<dbReference type="GeneTree" id="ENSGT00950000182866"/>